<feature type="region of interest" description="Disordered" evidence="1">
    <location>
        <begin position="23"/>
        <end position="75"/>
    </location>
</feature>
<comment type="caution">
    <text evidence="2">The sequence shown here is derived from an EMBL/GenBank/DDBJ whole genome shotgun (WGS) entry which is preliminary data.</text>
</comment>
<protein>
    <submittedName>
        <fullName evidence="2">Uncharacterized protein</fullName>
    </submittedName>
</protein>
<name>A0ABP6X075_9PSEU</name>
<evidence type="ECO:0000256" key="1">
    <source>
        <dbReference type="SAM" id="MobiDB-lite"/>
    </source>
</evidence>
<proteinExistence type="predicted"/>
<sequence>MLPLGGCGRCAVSRAVRLTGRGQREVGLAQDRGSVRGPGSERGQDPSEAGTRARLGPERGWDSRNPGLLYAERAE</sequence>
<evidence type="ECO:0000313" key="2">
    <source>
        <dbReference type="EMBL" id="GAA3559392.1"/>
    </source>
</evidence>
<gene>
    <name evidence="2" type="ORF">GCM10022222_48940</name>
</gene>
<accession>A0ABP6X075</accession>
<evidence type="ECO:0000313" key="3">
    <source>
        <dbReference type="Proteomes" id="UP001500689"/>
    </source>
</evidence>
<dbReference type="Proteomes" id="UP001500689">
    <property type="component" value="Unassembled WGS sequence"/>
</dbReference>
<dbReference type="EMBL" id="BAAAZN010000010">
    <property type="protein sequence ID" value="GAA3559392.1"/>
    <property type="molecule type" value="Genomic_DNA"/>
</dbReference>
<keyword evidence="3" id="KW-1185">Reference proteome</keyword>
<organism evidence="2 3">
    <name type="scientific">Amycolatopsis ultiminotia</name>
    <dbReference type="NCBI Taxonomy" id="543629"/>
    <lineage>
        <taxon>Bacteria</taxon>
        <taxon>Bacillati</taxon>
        <taxon>Actinomycetota</taxon>
        <taxon>Actinomycetes</taxon>
        <taxon>Pseudonocardiales</taxon>
        <taxon>Pseudonocardiaceae</taxon>
        <taxon>Amycolatopsis</taxon>
    </lineage>
</organism>
<reference evidence="3" key="1">
    <citation type="journal article" date="2019" name="Int. J. Syst. Evol. Microbiol.">
        <title>The Global Catalogue of Microorganisms (GCM) 10K type strain sequencing project: providing services to taxonomists for standard genome sequencing and annotation.</title>
        <authorList>
            <consortium name="The Broad Institute Genomics Platform"/>
            <consortium name="The Broad Institute Genome Sequencing Center for Infectious Disease"/>
            <person name="Wu L."/>
            <person name="Ma J."/>
        </authorList>
    </citation>
    <scope>NUCLEOTIDE SEQUENCE [LARGE SCALE GENOMIC DNA]</scope>
    <source>
        <strain evidence="3">JCM 16898</strain>
    </source>
</reference>